<gene>
    <name evidence="1" type="ORF">IE53DRAFT_367260</name>
</gene>
<reference evidence="1 2" key="1">
    <citation type="journal article" date="2018" name="Mol. Biol. Evol.">
        <title>Broad Genomic Sampling Reveals a Smut Pathogenic Ancestry of the Fungal Clade Ustilaginomycotina.</title>
        <authorList>
            <person name="Kijpornyongpan T."/>
            <person name="Mondo S.J."/>
            <person name="Barry K."/>
            <person name="Sandor L."/>
            <person name="Lee J."/>
            <person name="Lipzen A."/>
            <person name="Pangilinan J."/>
            <person name="LaButti K."/>
            <person name="Hainaut M."/>
            <person name="Henrissat B."/>
            <person name="Grigoriev I.V."/>
            <person name="Spatafora J.W."/>
            <person name="Aime M.C."/>
        </authorList>
    </citation>
    <scope>NUCLEOTIDE SEQUENCE [LARGE SCALE GENOMIC DNA]</scope>
    <source>
        <strain evidence="1 2">SA 807</strain>
    </source>
</reference>
<evidence type="ECO:0000313" key="1">
    <source>
        <dbReference type="EMBL" id="PWN52389.1"/>
    </source>
</evidence>
<organism evidence="1 2">
    <name type="scientific">Violaceomyces palustris</name>
    <dbReference type="NCBI Taxonomy" id="1673888"/>
    <lineage>
        <taxon>Eukaryota</taxon>
        <taxon>Fungi</taxon>
        <taxon>Dikarya</taxon>
        <taxon>Basidiomycota</taxon>
        <taxon>Ustilaginomycotina</taxon>
        <taxon>Ustilaginomycetes</taxon>
        <taxon>Violaceomycetales</taxon>
        <taxon>Violaceomycetaceae</taxon>
        <taxon>Violaceomyces</taxon>
    </lineage>
</organism>
<dbReference type="EMBL" id="KZ819780">
    <property type="protein sequence ID" value="PWN52389.1"/>
    <property type="molecule type" value="Genomic_DNA"/>
</dbReference>
<proteinExistence type="predicted"/>
<name>A0ACD0P373_9BASI</name>
<accession>A0ACD0P373</accession>
<sequence>MPPKNIAPHPAPHPDQPSHFSSHQSSASPAPPSPSHQQRSLSQTRPSHSQNAQQQRGTPQPHPPAPHLISNVEKSPGPSKPNGQPAPVRSASYRGPGTVADAVAASLGSKRERKRKRIHYSCAECHRRKHKCDRQTPCQPCIDRGLGDSCRPFEDGDQFGDMRDRVQRLEDIVEGLAVAQAELAKELSLARKRVRGLHGFDQDGIPIETISSEEENDDGQPGGSRNGSSRPQAKRRRTLHPASLRGMEREELYNSEAQANIAIKGETIDSAAKEPKSSSGIRYDEGGNPLEGGLARDGDSWFGALALPSVSRGVIETEINGEKLELGANFPRYPASVKLHRLIHEGGAPENILSELMSALPSKSDSDRLLDIYFRDINHTRLPIHEGTFRQSYEELMEFRWGDAKEERGDDGARHVPFLAFLFVVLATAMRSLPEELGTEAEGKKGAMKLYHACRKTIVIASTIRVDHIDLVLAHLFAARFLIVQRQSAESWSLLGNAIRAAQAIGLHRDGSRLGLDAVTTERRRRLWALIFYMDKTTSILLGRPQAIQEFHCDTLPPSDIDIDTMPRAARPYVPRTKPRLNTPPGIFLFVAIRHELARLTGKIVEHFQNLSAPRKYSDVIALDAELEKFRSEIPNMYRLDRDENGNGTGTDKSFDQVCPWLPLHRYLLNIEYHYVRIALHRPYVLRNNDKYAQSRTAAFESARSDRMVRREYRKDVQWSPDKARKTHMGGLYRLFNATMMIGIALLLDPNGPEAPEFMTYLDEFIELHRHRQGDTDQCSKREVKIIELFRAKAKDPTWCATTAATQGNGNGKQRASGPSGSSSGAADGASGNDKGAEPRQVDSSTLNGTNIGNGQTSQPASQIAQRNWYSGVLGGGYPSMDSSGFGTPGASGTSSGINYSTASPTSAAHGLGMSGGMVRNPAGQSASSDGITPPPYTTFYSNGGIGFGTNVPNQGQAGGVHGPGTSNSDGDSDLAQSIFDQLGGFEPFSMLGGPNSTDGGLSLGGSVGVGFGSESNTISEGFDPSNQGFDLASFWNATGGAQHSGGNSDLNEDSPSNFVPVSGSGNATTLNATAGQGNPKVAASSSGGGTKAINVPTTTSSIPSTSTIPGMNIPVKPGASGDWGLLPWGGLIEAIAQSQSSHILPHPEPEGESSSSTKPTTTTNISSSSSSSSSATAAKDGTTAEGKERGRSETKKPPRDTVKDDVKTEEAEESSERKSTSVDESKRRVKI</sequence>
<evidence type="ECO:0000313" key="2">
    <source>
        <dbReference type="Proteomes" id="UP000245626"/>
    </source>
</evidence>
<dbReference type="Proteomes" id="UP000245626">
    <property type="component" value="Unassembled WGS sequence"/>
</dbReference>
<keyword evidence="2" id="KW-1185">Reference proteome</keyword>
<protein>
    <submittedName>
        <fullName evidence="1">Uncharacterized protein</fullName>
    </submittedName>
</protein>